<evidence type="ECO:0000256" key="1">
    <source>
        <dbReference type="ARBA" id="ARBA00022614"/>
    </source>
</evidence>
<organism evidence="5">
    <name type="scientific">Darwinula stevensoni</name>
    <dbReference type="NCBI Taxonomy" id="69355"/>
    <lineage>
        <taxon>Eukaryota</taxon>
        <taxon>Metazoa</taxon>
        <taxon>Ecdysozoa</taxon>
        <taxon>Arthropoda</taxon>
        <taxon>Crustacea</taxon>
        <taxon>Oligostraca</taxon>
        <taxon>Ostracoda</taxon>
        <taxon>Podocopa</taxon>
        <taxon>Podocopida</taxon>
        <taxon>Darwinulocopina</taxon>
        <taxon>Darwinuloidea</taxon>
        <taxon>Darwinulidae</taxon>
        <taxon>Darwinula</taxon>
    </lineage>
</organism>
<dbReference type="PANTHER" id="PTHR24364:SF18">
    <property type="entry name" value="LP06937P"/>
    <property type="match status" value="1"/>
</dbReference>
<dbReference type="AlphaFoldDB" id="A0A7R9AB35"/>
<dbReference type="EMBL" id="CAJPEV010003092">
    <property type="protein sequence ID" value="CAG0898899.1"/>
    <property type="molecule type" value="Genomic_DNA"/>
</dbReference>
<keyword evidence="2 4" id="KW-0732">Signal</keyword>
<evidence type="ECO:0000256" key="4">
    <source>
        <dbReference type="SAM" id="SignalP"/>
    </source>
</evidence>
<dbReference type="EMBL" id="LR902609">
    <property type="protein sequence ID" value="CAD7250824.1"/>
    <property type="molecule type" value="Genomic_DNA"/>
</dbReference>
<evidence type="ECO:0000313" key="5">
    <source>
        <dbReference type="EMBL" id="CAD7250824.1"/>
    </source>
</evidence>
<dbReference type="InterPro" id="IPR032675">
    <property type="entry name" value="LRR_dom_sf"/>
</dbReference>
<accession>A0A7R9AB35</accession>
<dbReference type="GO" id="GO:0016020">
    <property type="term" value="C:membrane"/>
    <property type="evidence" value="ECO:0007669"/>
    <property type="project" value="TreeGrafter"/>
</dbReference>
<dbReference type="InterPro" id="IPR052286">
    <property type="entry name" value="Wnt_signaling_inhibitor"/>
</dbReference>
<reference evidence="5" key="1">
    <citation type="submission" date="2020-11" db="EMBL/GenBank/DDBJ databases">
        <authorList>
            <person name="Tran Van P."/>
        </authorList>
    </citation>
    <scope>NUCLEOTIDE SEQUENCE</scope>
</reference>
<gene>
    <name evidence="5" type="ORF">DSTB1V02_LOCUS10593</name>
</gene>
<dbReference type="SUPFAM" id="SSF52058">
    <property type="entry name" value="L domain-like"/>
    <property type="match status" value="1"/>
</dbReference>
<keyword evidence="3" id="KW-0677">Repeat</keyword>
<feature type="chain" id="PRO_5036402774" evidence="4">
    <location>
        <begin position="31"/>
        <end position="270"/>
    </location>
</feature>
<protein>
    <submittedName>
        <fullName evidence="5">Uncharacterized protein</fullName>
    </submittedName>
</protein>
<proteinExistence type="predicted"/>
<evidence type="ECO:0000256" key="3">
    <source>
        <dbReference type="ARBA" id="ARBA00022737"/>
    </source>
</evidence>
<dbReference type="OrthoDB" id="2325980at2759"/>
<evidence type="ECO:0000256" key="2">
    <source>
        <dbReference type="ARBA" id="ARBA00022729"/>
    </source>
</evidence>
<sequence length="270" mass="30276">MNSGAKERKMRGRLLLSAWLSLLAGQGAGGLELCPPSDGIAPCACVVHSTQVVDVDCMDAETVEDVYRAFNGVTWEFKNMTRFLLHDLEIEDFPEDVLGDVSFQDMQLLDNVYLRSIHPSALLPSRDRLETLTLQGCHQLSSFPFEILPEMEVLKNLLITCNNFKNVPALRSDSLKTLNLWDGQIISLEGGAWSMQSLTTFVIGPSELEVSFVDCDCTIYSTQTIDINCMDAETLEDIYRPFDEVTLNLKEMWKAQKKPSAQKSIDWIVA</sequence>
<dbReference type="PANTHER" id="PTHR24364">
    <property type="entry name" value="LP06937P"/>
    <property type="match status" value="1"/>
</dbReference>
<keyword evidence="1" id="KW-0433">Leucine-rich repeat</keyword>
<dbReference type="Proteomes" id="UP000677054">
    <property type="component" value="Unassembled WGS sequence"/>
</dbReference>
<name>A0A7R9AB35_9CRUS</name>
<evidence type="ECO:0000313" key="6">
    <source>
        <dbReference type="Proteomes" id="UP000677054"/>
    </source>
</evidence>
<keyword evidence="6" id="KW-1185">Reference proteome</keyword>
<dbReference type="Gene3D" id="3.80.10.10">
    <property type="entry name" value="Ribonuclease Inhibitor"/>
    <property type="match status" value="1"/>
</dbReference>
<feature type="signal peptide" evidence="4">
    <location>
        <begin position="1"/>
        <end position="30"/>
    </location>
</feature>